<evidence type="ECO:0000313" key="2">
    <source>
        <dbReference type="Proteomes" id="UP000053676"/>
    </source>
</evidence>
<dbReference type="AlphaFoldDB" id="W2T028"/>
<dbReference type="Pfam" id="PF02995">
    <property type="entry name" value="DUF229"/>
    <property type="match status" value="1"/>
</dbReference>
<dbReference type="PANTHER" id="PTHR10974:SF75">
    <property type="entry name" value="SULFATASE DOMAIN-CONTAINING PROTEIN"/>
    <property type="match status" value="1"/>
</dbReference>
<dbReference type="OrthoDB" id="5862419at2759"/>
<dbReference type="OMA" id="YHADEHF"/>
<evidence type="ECO:0000313" key="1">
    <source>
        <dbReference type="EMBL" id="ETN74307.1"/>
    </source>
</evidence>
<protein>
    <submittedName>
        <fullName evidence="1">Uncharacterized protein</fullName>
    </submittedName>
</protein>
<dbReference type="Proteomes" id="UP000053676">
    <property type="component" value="Unassembled WGS sequence"/>
</dbReference>
<organism evidence="1 2">
    <name type="scientific">Necator americanus</name>
    <name type="common">Human hookworm</name>
    <dbReference type="NCBI Taxonomy" id="51031"/>
    <lineage>
        <taxon>Eukaryota</taxon>
        <taxon>Metazoa</taxon>
        <taxon>Ecdysozoa</taxon>
        <taxon>Nematoda</taxon>
        <taxon>Chromadorea</taxon>
        <taxon>Rhabditida</taxon>
        <taxon>Rhabditina</taxon>
        <taxon>Rhabditomorpha</taxon>
        <taxon>Strongyloidea</taxon>
        <taxon>Ancylostomatidae</taxon>
        <taxon>Bunostominae</taxon>
        <taxon>Necator</taxon>
    </lineage>
</organism>
<dbReference type="InterPro" id="IPR004245">
    <property type="entry name" value="DUF229"/>
</dbReference>
<dbReference type="EMBL" id="KI660369">
    <property type="protein sequence ID" value="ETN74307.1"/>
    <property type="molecule type" value="Genomic_DNA"/>
</dbReference>
<keyword evidence="2" id="KW-1185">Reference proteome</keyword>
<dbReference type="SUPFAM" id="SSF53649">
    <property type="entry name" value="Alkaline phosphatase-like"/>
    <property type="match status" value="1"/>
</dbReference>
<dbReference type="PANTHER" id="PTHR10974">
    <property type="entry name" value="FI08016P-RELATED"/>
    <property type="match status" value="1"/>
</dbReference>
<name>W2T028_NECAM</name>
<reference evidence="2" key="1">
    <citation type="journal article" date="2014" name="Nat. Genet.">
        <title>Genome of the human hookworm Necator americanus.</title>
        <authorList>
            <person name="Tang Y.T."/>
            <person name="Gao X."/>
            <person name="Rosa B.A."/>
            <person name="Abubucker S."/>
            <person name="Hallsworth-Pepin K."/>
            <person name="Martin J."/>
            <person name="Tyagi R."/>
            <person name="Heizer E."/>
            <person name="Zhang X."/>
            <person name="Bhonagiri-Palsikar V."/>
            <person name="Minx P."/>
            <person name="Warren W.C."/>
            <person name="Wang Q."/>
            <person name="Zhan B."/>
            <person name="Hotez P.J."/>
            <person name="Sternberg P.W."/>
            <person name="Dougall A."/>
            <person name="Gaze S.T."/>
            <person name="Mulvenna J."/>
            <person name="Sotillo J."/>
            <person name="Ranganathan S."/>
            <person name="Rabelo E.M."/>
            <person name="Wilson R.K."/>
            <person name="Felgner P.L."/>
            <person name="Bethony J."/>
            <person name="Hawdon J.M."/>
            <person name="Gasser R.B."/>
            <person name="Loukas A."/>
            <person name="Mitreva M."/>
        </authorList>
    </citation>
    <scope>NUCLEOTIDE SEQUENCE [LARGE SCALE GENOMIC DNA]</scope>
</reference>
<gene>
    <name evidence="1" type="ORF">NECAME_13051</name>
</gene>
<dbReference type="KEGG" id="nai:NECAME_13051"/>
<dbReference type="InterPro" id="IPR017850">
    <property type="entry name" value="Alkaline_phosphatase_core_sf"/>
</dbReference>
<proteinExistence type="predicted"/>
<dbReference type="GO" id="GO:0005615">
    <property type="term" value="C:extracellular space"/>
    <property type="evidence" value="ECO:0007669"/>
    <property type="project" value="TreeGrafter"/>
</dbReference>
<accession>W2T028</accession>
<sequence length="295" mass="34130">MTAQDFDVGMIYYPKCLGFSKSESDHVWRPFDLRRGDSTDFKKSLEESCSERHLEMLEYLEKFMYAYPGVPKIAQIWPTTLAHETLKDLFHSDDHFLNFFQRNKKFVNRSFFFFMGDHGPRREGIGELRLGQYENLNPFLMVIIPAIYRNTAIHDQLKKKAHELMTNFDIHATLMDILKRYYHGLDFSREPSVHLLLGQFFAKQLNLHLADEGLDGKCQMQHYNKSSSIKAIKDGNSTLYETAVYLSPSGGLFSAFLRSNPDGLSLSSGFTRLDQYRKQGDCLVGNPNRPLCHCK</sequence>
<dbReference type="STRING" id="51031.W2T028"/>